<comment type="catalytic activity">
    <reaction evidence="8">
        <text>thymidine + ATP = dTMP + ADP + H(+)</text>
        <dbReference type="Rhea" id="RHEA:19129"/>
        <dbReference type="ChEBI" id="CHEBI:15378"/>
        <dbReference type="ChEBI" id="CHEBI:17748"/>
        <dbReference type="ChEBI" id="CHEBI:30616"/>
        <dbReference type="ChEBI" id="CHEBI:63528"/>
        <dbReference type="ChEBI" id="CHEBI:456216"/>
        <dbReference type="EC" id="2.7.1.21"/>
    </reaction>
</comment>
<dbReference type="Proteomes" id="UP001500604">
    <property type="component" value="Unassembled WGS sequence"/>
</dbReference>
<evidence type="ECO:0000256" key="3">
    <source>
        <dbReference type="ARBA" id="ARBA00022634"/>
    </source>
</evidence>
<reference evidence="11" key="1">
    <citation type="journal article" date="2019" name="Int. J. Syst. Evol. Microbiol.">
        <title>The Global Catalogue of Microorganisms (GCM) 10K type strain sequencing project: providing services to taxonomists for standard genome sequencing and annotation.</title>
        <authorList>
            <consortium name="The Broad Institute Genomics Platform"/>
            <consortium name="The Broad Institute Genome Sequencing Center for Infectious Disease"/>
            <person name="Wu L."/>
            <person name="Ma J."/>
        </authorList>
    </citation>
    <scope>NUCLEOTIDE SEQUENCE [LARGE SCALE GENOMIC DNA]</scope>
    <source>
        <strain evidence="11">JCM 17805</strain>
    </source>
</reference>
<evidence type="ECO:0000256" key="1">
    <source>
        <dbReference type="ARBA" id="ARBA00007587"/>
    </source>
</evidence>
<keyword evidence="11" id="KW-1185">Reference proteome</keyword>
<dbReference type="PANTHER" id="PTHR11441:SF0">
    <property type="entry name" value="THYMIDINE KINASE, CYTOSOLIC"/>
    <property type="match status" value="1"/>
</dbReference>
<sequence>MTPISFIYGPMKSGKTARLIGDFYALSEHYKVTVVRPSIDTRSPDGYVKSRNGSELQCKVFASTDQLLSIMNASGTEVLLVDEAQFLPAETVKQLIRLSLNTALQVRFYGLMTDYLGNIFEASETITKFSQKLEPLFANCHCGKPAQFTQFTGESNGRTIIVGHDEEYFPVCTHCFLEAC</sequence>
<protein>
    <recommendedName>
        <fullName evidence="2 8">Thymidine kinase</fullName>
        <ecNumber evidence="2 8">2.7.1.21</ecNumber>
    </recommendedName>
</protein>
<evidence type="ECO:0000256" key="5">
    <source>
        <dbReference type="ARBA" id="ARBA00022741"/>
    </source>
</evidence>
<dbReference type="PIRSF" id="PIRSF035805">
    <property type="entry name" value="TK_cell"/>
    <property type="match status" value="1"/>
</dbReference>
<gene>
    <name evidence="10" type="ORF">GCM10023116_00140</name>
</gene>
<keyword evidence="3 8" id="KW-0237">DNA synthesis</keyword>
<evidence type="ECO:0000256" key="2">
    <source>
        <dbReference type="ARBA" id="ARBA00012118"/>
    </source>
</evidence>
<evidence type="ECO:0000313" key="10">
    <source>
        <dbReference type="EMBL" id="GAA4647752.1"/>
    </source>
</evidence>
<dbReference type="GO" id="GO:0016301">
    <property type="term" value="F:kinase activity"/>
    <property type="evidence" value="ECO:0007669"/>
    <property type="project" value="UniProtKB-KW"/>
</dbReference>
<dbReference type="EMBL" id="BAABFL010000001">
    <property type="protein sequence ID" value="GAA4647752.1"/>
    <property type="molecule type" value="Genomic_DNA"/>
</dbReference>
<keyword evidence="4 8" id="KW-0808">Transferase</keyword>
<dbReference type="PANTHER" id="PTHR11441">
    <property type="entry name" value="THYMIDINE KINASE"/>
    <property type="match status" value="1"/>
</dbReference>
<accession>A0ABP8UVY7</accession>
<dbReference type="EC" id="2.7.1.21" evidence="2 8"/>
<keyword evidence="5 8" id="KW-0547">Nucleotide-binding</keyword>
<comment type="caution">
    <text evidence="10">The sequence shown here is derived from an EMBL/GenBank/DDBJ whole genome shotgun (WGS) entry which is preliminary data.</text>
</comment>
<dbReference type="Gene3D" id="3.30.60.20">
    <property type="match status" value="1"/>
</dbReference>
<evidence type="ECO:0000256" key="8">
    <source>
        <dbReference type="RuleBase" id="RU000544"/>
    </source>
</evidence>
<evidence type="ECO:0000256" key="9">
    <source>
        <dbReference type="RuleBase" id="RU004165"/>
    </source>
</evidence>
<keyword evidence="6 8" id="KW-0418">Kinase</keyword>
<dbReference type="InterPro" id="IPR001267">
    <property type="entry name" value="Thymidine_kinase"/>
</dbReference>
<dbReference type="Gene3D" id="3.40.50.300">
    <property type="entry name" value="P-loop containing nucleotide triphosphate hydrolases"/>
    <property type="match status" value="1"/>
</dbReference>
<dbReference type="RefSeq" id="WP_345192567.1">
    <property type="nucleotide sequence ID" value="NZ_BAABFL010000001.1"/>
</dbReference>
<evidence type="ECO:0000313" key="11">
    <source>
        <dbReference type="Proteomes" id="UP001500604"/>
    </source>
</evidence>
<dbReference type="SUPFAM" id="SSF57716">
    <property type="entry name" value="Glucocorticoid receptor-like (DNA-binding domain)"/>
    <property type="match status" value="1"/>
</dbReference>
<proteinExistence type="inferred from homology"/>
<comment type="similarity">
    <text evidence="1 9">Belongs to the thymidine kinase family.</text>
</comment>
<evidence type="ECO:0000256" key="4">
    <source>
        <dbReference type="ARBA" id="ARBA00022679"/>
    </source>
</evidence>
<evidence type="ECO:0000256" key="7">
    <source>
        <dbReference type="ARBA" id="ARBA00022840"/>
    </source>
</evidence>
<evidence type="ECO:0000256" key="6">
    <source>
        <dbReference type="ARBA" id="ARBA00022777"/>
    </source>
</evidence>
<dbReference type="SUPFAM" id="SSF52540">
    <property type="entry name" value="P-loop containing nucleoside triphosphate hydrolases"/>
    <property type="match status" value="1"/>
</dbReference>
<dbReference type="InterPro" id="IPR027417">
    <property type="entry name" value="P-loop_NTPase"/>
</dbReference>
<keyword evidence="7 8" id="KW-0067">ATP-binding</keyword>
<organism evidence="10 11">
    <name type="scientific">Kistimonas scapharcae</name>
    <dbReference type="NCBI Taxonomy" id="1036133"/>
    <lineage>
        <taxon>Bacteria</taxon>
        <taxon>Pseudomonadati</taxon>
        <taxon>Pseudomonadota</taxon>
        <taxon>Gammaproteobacteria</taxon>
        <taxon>Oceanospirillales</taxon>
        <taxon>Endozoicomonadaceae</taxon>
        <taxon>Kistimonas</taxon>
    </lineage>
</organism>
<name>A0ABP8UVY7_9GAMM</name>
<dbReference type="Pfam" id="PF00265">
    <property type="entry name" value="TK"/>
    <property type="match status" value="1"/>
</dbReference>